<dbReference type="PROSITE" id="PS00191">
    <property type="entry name" value="CYTOCHROME_B5_1"/>
    <property type="match status" value="1"/>
</dbReference>
<evidence type="ECO:0000313" key="7">
    <source>
        <dbReference type="EMBL" id="CAD9553474.1"/>
    </source>
</evidence>
<dbReference type="Gene3D" id="3.10.120.10">
    <property type="entry name" value="Cytochrome b5-like heme/steroid binding domain"/>
    <property type="match status" value="1"/>
</dbReference>
<keyword evidence="3 4" id="KW-0408">Iron</keyword>
<accession>A0A7S2NR02</accession>
<feature type="compositionally biased region" description="Polar residues" evidence="5">
    <location>
        <begin position="31"/>
        <end position="43"/>
    </location>
</feature>
<dbReference type="EMBL" id="HBGX01002695">
    <property type="protein sequence ID" value="CAD9553474.1"/>
    <property type="molecule type" value="Transcribed_RNA"/>
</dbReference>
<dbReference type="GO" id="GO:0005737">
    <property type="term" value="C:cytoplasm"/>
    <property type="evidence" value="ECO:0007669"/>
    <property type="project" value="TreeGrafter"/>
</dbReference>
<evidence type="ECO:0000256" key="3">
    <source>
        <dbReference type="ARBA" id="ARBA00023004"/>
    </source>
</evidence>
<feature type="region of interest" description="Disordered" evidence="5">
    <location>
        <begin position="1"/>
        <end position="53"/>
    </location>
</feature>
<gene>
    <name evidence="7" type="ORF">CGLO1086_LOCUS1164</name>
</gene>
<name>A0A7S2NR02_9EUKA</name>
<evidence type="ECO:0000256" key="2">
    <source>
        <dbReference type="ARBA" id="ARBA00022723"/>
    </source>
</evidence>
<dbReference type="SUPFAM" id="SSF55856">
    <property type="entry name" value="Cytochrome b5-like heme/steroid binding domain"/>
    <property type="match status" value="1"/>
</dbReference>
<keyword evidence="2 4" id="KW-0479">Metal-binding</keyword>
<dbReference type="InterPro" id="IPR018506">
    <property type="entry name" value="Cyt_B5_heme-BS"/>
</dbReference>
<dbReference type="SMART" id="SM01117">
    <property type="entry name" value="Cyt-b5"/>
    <property type="match status" value="1"/>
</dbReference>
<organism evidence="7">
    <name type="scientific">Cyanoptyche gloeocystis</name>
    <dbReference type="NCBI Taxonomy" id="77922"/>
    <lineage>
        <taxon>Eukaryota</taxon>
        <taxon>Glaucocystophyceae</taxon>
        <taxon>Glaucocystophyceae incertae sedis</taxon>
        <taxon>Cyanoptyche</taxon>
    </lineage>
</organism>
<keyword evidence="1 4" id="KW-0349">Heme</keyword>
<proteinExistence type="inferred from homology"/>
<dbReference type="PROSITE" id="PS50255">
    <property type="entry name" value="CYTOCHROME_B5_2"/>
    <property type="match status" value="1"/>
</dbReference>
<evidence type="ECO:0000256" key="5">
    <source>
        <dbReference type="SAM" id="MobiDB-lite"/>
    </source>
</evidence>
<dbReference type="PANTHER" id="PTHR46237">
    <property type="entry name" value="CYTOCHROME B5 REDUCTASE 4 FAMILY MEMBER"/>
    <property type="match status" value="1"/>
</dbReference>
<evidence type="ECO:0000259" key="6">
    <source>
        <dbReference type="PROSITE" id="PS50255"/>
    </source>
</evidence>
<dbReference type="InterPro" id="IPR036400">
    <property type="entry name" value="Cyt_B5-like_heme/steroid_sf"/>
</dbReference>
<sequence>MSKDGRPPVPEWGKAIPSISFSVEKSEDGSSETFNTAQNSGLSKRNKLPLPPGRTQIDWMRVTQSNPDVAGNKGQIRKISMDEVKQHNKAEDAWMVLKGKVYNVTPYLEYHPGGREILVKVAGKDVTSLFSICSACLVSQSFHLFSPLSPFQSLTQFEDKYHAWVNSEFLIGKCFLGILTTE</sequence>
<dbReference type="InterPro" id="IPR051872">
    <property type="entry name" value="Cytochrome_b5/Flavoprotein_Rdt"/>
</dbReference>
<dbReference type="InterPro" id="IPR001199">
    <property type="entry name" value="Cyt_B5-like_heme/steroid-bd"/>
</dbReference>
<dbReference type="GO" id="GO:0004128">
    <property type="term" value="F:cytochrome-b5 reductase activity, acting on NAD(P)H"/>
    <property type="evidence" value="ECO:0007669"/>
    <property type="project" value="TreeGrafter"/>
</dbReference>
<comment type="similarity">
    <text evidence="4">Belongs to the cytochrome b5 family.</text>
</comment>
<dbReference type="PANTHER" id="PTHR46237:SF1">
    <property type="entry name" value="CYTOCHROME B5 REDUCTASE 4"/>
    <property type="match status" value="1"/>
</dbReference>
<evidence type="ECO:0000256" key="1">
    <source>
        <dbReference type="ARBA" id="ARBA00022617"/>
    </source>
</evidence>
<protein>
    <recommendedName>
        <fullName evidence="6">Cytochrome b5 heme-binding domain-containing protein</fullName>
    </recommendedName>
</protein>
<feature type="domain" description="Cytochrome b5 heme-binding" evidence="6">
    <location>
        <begin position="76"/>
        <end position="180"/>
    </location>
</feature>
<dbReference type="GO" id="GO:0046872">
    <property type="term" value="F:metal ion binding"/>
    <property type="evidence" value="ECO:0007669"/>
    <property type="project" value="UniProtKB-UniRule"/>
</dbReference>
<reference evidence="7" key="1">
    <citation type="submission" date="2021-01" db="EMBL/GenBank/DDBJ databases">
        <authorList>
            <person name="Corre E."/>
            <person name="Pelletier E."/>
            <person name="Niang G."/>
            <person name="Scheremetjew M."/>
            <person name="Finn R."/>
            <person name="Kale V."/>
            <person name="Holt S."/>
            <person name="Cochrane G."/>
            <person name="Meng A."/>
            <person name="Brown T."/>
            <person name="Cohen L."/>
        </authorList>
    </citation>
    <scope>NUCLEOTIDE SEQUENCE</scope>
    <source>
        <strain evidence="7">SAG4.97</strain>
    </source>
</reference>
<dbReference type="Pfam" id="PF00173">
    <property type="entry name" value="Cyt-b5"/>
    <property type="match status" value="1"/>
</dbReference>
<dbReference type="AlphaFoldDB" id="A0A7S2NR02"/>
<dbReference type="GO" id="GO:0020037">
    <property type="term" value="F:heme binding"/>
    <property type="evidence" value="ECO:0007669"/>
    <property type="project" value="UniProtKB-UniRule"/>
</dbReference>
<evidence type="ECO:0000256" key="4">
    <source>
        <dbReference type="RuleBase" id="RU362121"/>
    </source>
</evidence>